<dbReference type="Gene3D" id="3.40.50.720">
    <property type="entry name" value="NAD(P)-binding Rossmann-like Domain"/>
    <property type="match status" value="1"/>
</dbReference>
<protein>
    <submittedName>
        <fullName evidence="3">Uncharacterized protein</fullName>
    </submittedName>
</protein>
<dbReference type="PANTHER" id="PTHR24320">
    <property type="entry name" value="RETINOL DEHYDROGENASE"/>
    <property type="match status" value="1"/>
</dbReference>
<dbReference type="InterPro" id="IPR036291">
    <property type="entry name" value="NAD(P)-bd_dom_sf"/>
</dbReference>
<proteinExistence type="inferred from homology"/>
<evidence type="ECO:0000313" key="3">
    <source>
        <dbReference type="EMBL" id="KAJ7652609.1"/>
    </source>
</evidence>
<comment type="caution">
    <text evidence="3">The sequence shown here is derived from an EMBL/GenBank/DDBJ whole genome shotgun (WGS) entry which is preliminary data.</text>
</comment>
<dbReference type="AlphaFoldDB" id="A0AAD7CM07"/>
<evidence type="ECO:0000256" key="1">
    <source>
        <dbReference type="ARBA" id="ARBA00006484"/>
    </source>
</evidence>
<dbReference type="SUPFAM" id="SSF51735">
    <property type="entry name" value="NAD(P)-binding Rossmann-fold domains"/>
    <property type="match status" value="1"/>
</dbReference>
<dbReference type="GO" id="GO:0016491">
    <property type="term" value="F:oxidoreductase activity"/>
    <property type="evidence" value="ECO:0007669"/>
    <property type="project" value="UniProtKB-KW"/>
</dbReference>
<name>A0AAD7CM07_MYCRO</name>
<comment type="similarity">
    <text evidence="1">Belongs to the short-chain dehydrogenases/reductases (SDR) family.</text>
</comment>
<evidence type="ECO:0000256" key="2">
    <source>
        <dbReference type="ARBA" id="ARBA00023002"/>
    </source>
</evidence>
<dbReference type="EMBL" id="JARKIE010000345">
    <property type="protein sequence ID" value="KAJ7652609.1"/>
    <property type="molecule type" value="Genomic_DNA"/>
</dbReference>
<dbReference type="PANTHER" id="PTHR24320:SF227">
    <property type="entry name" value="RETINOL DEHYDROGENASE 11"/>
    <property type="match status" value="1"/>
</dbReference>
<accession>A0AAD7CM07</accession>
<reference evidence="3" key="1">
    <citation type="submission" date="2023-03" db="EMBL/GenBank/DDBJ databases">
        <title>Massive genome expansion in bonnet fungi (Mycena s.s.) driven by repeated elements and novel gene families across ecological guilds.</title>
        <authorList>
            <consortium name="Lawrence Berkeley National Laboratory"/>
            <person name="Harder C.B."/>
            <person name="Miyauchi S."/>
            <person name="Viragh M."/>
            <person name="Kuo A."/>
            <person name="Thoen E."/>
            <person name="Andreopoulos B."/>
            <person name="Lu D."/>
            <person name="Skrede I."/>
            <person name="Drula E."/>
            <person name="Henrissat B."/>
            <person name="Morin E."/>
            <person name="Kohler A."/>
            <person name="Barry K."/>
            <person name="LaButti K."/>
            <person name="Morin E."/>
            <person name="Salamov A."/>
            <person name="Lipzen A."/>
            <person name="Mereny Z."/>
            <person name="Hegedus B."/>
            <person name="Baldrian P."/>
            <person name="Stursova M."/>
            <person name="Weitz H."/>
            <person name="Taylor A."/>
            <person name="Grigoriev I.V."/>
            <person name="Nagy L.G."/>
            <person name="Martin F."/>
            <person name="Kauserud H."/>
        </authorList>
    </citation>
    <scope>NUCLEOTIDE SEQUENCE</scope>
    <source>
        <strain evidence="3">CBHHK067</strain>
    </source>
</reference>
<organism evidence="3 4">
    <name type="scientific">Mycena rosella</name>
    <name type="common">Pink bonnet</name>
    <name type="synonym">Agaricus rosellus</name>
    <dbReference type="NCBI Taxonomy" id="1033263"/>
    <lineage>
        <taxon>Eukaryota</taxon>
        <taxon>Fungi</taxon>
        <taxon>Dikarya</taxon>
        <taxon>Basidiomycota</taxon>
        <taxon>Agaricomycotina</taxon>
        <taxon>Agaricomycetes</taxon>
        <taxon>Agaricomycetidae</taxon>
        <taxon>Agaricales</taxon>
        <taxon>Marasmiineae</taxon>
        <taxon>Mycenaceae</taxon>
        <taxon>Mycena</taxon>
    </lineage>
</organism>
<sequence>MSLSPFLFTTTAEEGAVILAEDIGGKNVLITGTSMNGISFETALVLAKYASLVVTTGHNVESESHAFGNGVNFSTLGSRDSASYVPMDMYYQMRTANILNAIELSKRSKGEINVYSLTPGLIYTNLMRQSAVMATLQGLDILDSDGLLQGTERFVFRSIPQGAATTVVAAFDLRLNGR</sequence>
<dbReference type="Proteomes" id="UP001221757">
    <property type="component" value="Unassembled WGS sequence"/>
</dbReference>
<gene>
    <name evidence="3" type="ORF">B0H17DRAFT_1186456</name>
</gene>
<evidence type="ECO:0000313" key="4">
    <source>
        <dbReference type="Proteomes" id="UP001221757"/>
    </source>
</evidence>
<keyword evidence="2" id="KW-0560">Oxidoreductase</keyword>
<keyword evidence="4" id="KW-1185">Reference proteome</keyword>